<feature type="transmembrane region" description="Helical" evidence="5">
    <location>
        <begin position="59"/>
        <end position="82"/>
    </location>
</feature>
<dbReference type="RefSeq" id="WP_229777389.1">
    <property type="nucleotide sequence ID" value="NZ_BMPH01000010.1"/>
</dbReference>
<dbReference type="PANTHER" id="PTHR23514">
    <property type="entry name" value="BYPASS OF STOP CODON PROTEIN 6"/>
    <property type="match status" value="1"/>
</dbReference>
<dbReference type="CDD" id="cd17393">
    <property type="entry name" value="MFS_MosC_like"/>
    <property type="match status" value="1"/>
</dbReference>
<comment type="subcellular location">
    <subcellularLocation>
        <location evidence="1">Cell membrane</location>
        <topology evidence="1">Multi-pass membrane protein</topology>
    </subcellularLocation>
</comment>
<feature type="transmembrane region" description="Helical" evidence="5">
    <location>
        <begin position="294"/>
        <end position="311"/>
    </location>
</feature>
<evidence type="ECO:0000256" key="2">
    <source>
        <dbReference type="ARBA" id="ARBA00022692"/>
    </source>
</evidence>
<dbReference type="InterPro" id="IPR051788">
    <property type="entry name" value="MFS_Transporter"/>
</dbReference>
<keyword evidence="3 5" id="KW-1133">Transmembrane helix</keyword>
<feature type="transmembrane region" description="Helical" evidence="5">
    <location>
        <begin position="26"/>
        <end position="47"/>
    </location>
</feature>
<keyword evidence="2 5" id="KW-0812">Transmembrane</keyword>
<evidence type="ECO:0000256" key="4">
    <source>
        <dbReference type="ARBA" id="ARBA00023136"/>
    </source>
</evidence>
<dbReference type="PANTHER" id="PTHR23514:SF13">
    <property type="entry name" value="INNER MEMBRANE PROTEIN YBJJ"/>
    <property type="match status" value="1"/>
</dbReference>
<feature type="transmembrane region" description="Helical" evidence="5">
    <location>
        <begin position="154"/>
        <end position="177"/>
    </location>
</feature>
<evidence type="ECO:0000259" key="6">
    <source>
        <dbReference type="PROSITE" id="PS50850"/>
    </source>
</evidence>
<protein>
    <submittedName>
        <fullName evidence="7">MFS family permease</fullName>
    </submittedName>
</protein>
<feature type="transmembrane region" description="Helical" evidence="5">
    <location>
        <begin position="317"/>
        <end position="335"/>
    </location>
</feature>
<dbReference type="PROSITE" id="PS50850">
    <property type="entry name" value="MFS"/>
    <property type="match status" value="1"/>
</dbReference>
<feature type="domain" description="Major facilitator superfamily (MFS) profile" evidence="6">
    <location>
        <begin position="23"/>
        <end position="398"/>
    </location>
</feature>
<keyword evidence="8" id="KW-1185">Reference proteome</keyword>
<dbReference type="SUPFAM" id="SSF103473">
    <property type="entry name" value="MFS general substrate transporter"/>
    <property type="match status" value="1"/>
</dbReference>
<gene>
    <name evidence="7" type="ORF">JOF39_003496</name>
</gene>
<evidence type="ECO:0000313" key="7">
    <source>
        <dbReference type="EMBL" id="MBP2400415.1"/>
    </source>
</evidence>
<feature type="transmembrane region" description="Helical" evidence="5">
    <location>
        <begin position="371"/>
        <end position="396"/>
    </location>
</feature>
<dbReference type="InterPro" id="IPR020846">
    <property type="entry name" value="MFS_dom"/>
</dbReference>
<accession>A0ABS4XVQ5</accession>
<keyword evidence="4 5" id="KW-0472">Membrane</keyword>
<feature type="transmembrane region" description="Helical" evidence="5">
    <location>
        <begin position="265"/>
        <end position="282"/>
    </location>
</feature>
<dbReference type="Pfam" id="PF07690">
    <property type="entry name" value="MFS_1"/>
    <property type="match status" value="1"/>
</dbReference>
<evidence type="ECO:0000256" key="3">
    <source>
        <dbReference type="ARBA" id="ARBA00022989"/>
    </source>
</evidence>
<dbReference type="EMBL" id="JAGIOJ010000001">
    <property type="protein sequence ID" value="MBP2400415.1"/>
    <property type="molecule type" value="Genomic_DNA"/>
</dbReference>
<evidence type="ECO:0000256" key="5">
    <source>
        <dbReference type="SAM" id="Phobius"/>
    </source>
</evidence>
<evidence type="ECO:0000313" key="8">
    <source>
        <dbReference type="Proteomes" id="UP001195422"/>
    </source>
</evidence>
<dbReference type="InterPro" id="IPR036259">
    <property type="entry name" value="MFS_trans_sf"/>
</dbReference>
<feature type="transmembrane region" description="Helical" evidence="5">
    <location>
        <begin position="183"/>
        <end position="202"/>
    </location>
</feature>
<evidence type="ECO:0000256" key="1">
    <source>
        <dbReference type="ARBA" id="ARBA00004651"/>
    </source>
</evidence>
<reference evidence="7 8" key="1">
    <citation type="submission" date="2021-03" db="EMBL/GenBank/DDBJ databases">
        <title>Sequencing the genomes of 1000 actinobacteria strains.</title>
        <authorList>
            <person name="Klenk H.-P."/>
        </authorList>
    </citation>
    <scope>NUCLEOTIDE SEQUENCE [LARGE SCALE GENOMIC DNA]</scope>
    <source>
        <strain evidence="7 8">DSM 20168</strain>
    </source>
</reference>
<feature type="transmembrane region" description="Helical" evidence="5">
    <location>
        <begin position="347"/>
        <end position="365"/>
    </location>
</feature>
<feature type="transmembrane region" description="Helical" evidence="5">
    <location>
        <begin position="115"/>
        <end position="134"/>
    </location>
</feature>
<organism evidence="7 8">
    <name type="scientific">Glutamicibacter protophormiae</name>
    <name type="common">Brevibacterium protophormiae</name>
    <dbReference type="NCBI Taxonomy" id="37930"/>
    <lineage>
        <taxon>Bacteria</taxon>
        <taxon>Bacillati</taxon>
        <taxon>Actinomycetota</taxon>
        <taxon>Actinomycetes</taxon>
        <taxon>Micrococcales</taxon>
        <taxon>Micrococcaceae</taxon>
        <taxon>Glutamicibacter</taxon>
    </lineage>
</organism>
<dbReference type="Gene3D" id="1.20.1250.20">
    <property type="entry name" value="MFS general substrate transporter like domains"/>
    <property type="match status" value="1"/>
</dbReference>
<proteinExistence type="predicted"/>
<feature type="transmembrane region" description="Helical" evidence="5">
    <location>
        <begin position="89"/>
        <end position="109"/>
    </location>
</feature>
<sequence length="410" mass="42019">MPGRGAALNQQTAADVPVEVRHWRNALMAAYMASGLLLATLVSRLPALRDELGLDHSQVGLLLLGMSAGSFLSVSLAGHLVMRFGATNVMRYGALISGLALMGVGSTSGLLHSSILTATVLFCQGLGAASWNVASNIQGAAMERALGRSIMPALHGFFSVGTVLGAGIGAGAAAVALPLPLHYGFMGILIIAMVLYSTRFYGEDRSRTSKDSKSKGHSLLSTWKEPQTVLLGVLVLGMALAEGAAGDWVALALADGYGTTEATGALGYATFVTAMTLTRLLAGDLILRMGRVWMIRASAIAALVGLLIFAFGGNLPLAFVALAVWGMGVALTFPLAMSAASDDPEHAAARVAVVSTIGYAAFLGGPPLLGLLAGFIGLLPALGCISILVVVAFLLAKNAAGYPREPETAG</sequence>
<name>A0ABS4XVQ5_GLUPR</name>
<dbReference type="Proteomes" id="UP001195422">
    <property type="component" value="Unassembled WGS sequence"/>
</dbReference>
<dbReference type="InterPro" id="IPR011701">
    <property type="entry name" value="MFS"/>
</dbReference>
<feature type="transmembrane region" description="Helical" evidence="5">
    <location>
        <begin position="229"/>
        <end position="253"/>
    </location>
</feature>
<comment type="caution">
    <text evidence="7">The sequence shown here is derived from an EMBL/GenBank/DDBJ whole genome shotgun (WGS) entry which is preliminary data.</text>
</comment>